<feature type="domain" description="Calponin-homology (CH)" evidence="5">
    <location>
        <begin position="188"/>
        <end position="295"/>
    </location>
</feature>
<reference evidence="7" key="1">
    <citation type="submission" date="2022-11" db="UniProtKB">
        <authorList>
            <consortium name="WormBaseParasite"/>
        </authorList>
    </citation>
    <scope>IDENTIFICATION</scope>
</reference>
<evidence type="ECO:0000256" key="1">
    <source>
        <dbReference type="ARBA" id="ARBA00022737"/>
    </source>
</evidence>
<dbReference type="SUPFAM" id="SSF47576">
    <property type="entry name" value="Calponin-homology domain, CH-domain"/>
    <property type="match status" value="1"/>
</dbReference>
<dbReference type="CDD" id="cd00180">
    <property type="entry name" value="PKc"/>
    <property type="match status" value="1"/>
</dbReference>
<evidence type="ECO:0000256" key="3">
    <source>
        <dbReference type="SAM" id="MobiDB-lite"/>
    </source>
</evidence>
<dbReference type="InterPro" id="IPR011009">
    <property type="entry name" value="Kinase-like_dom_sf"/>
</dbReference>
<dbReference type="WBParaSite" id="ACRNAN_Path_738.g2795.t1">
    <property type="protein sequence ID" value="ACRNAN_Path_738.g2795.t1"/>
    <property type="gene ID" value="ACRNAN_Path_738.g2795"/>
</dbReference>
<protein>
    <submittedName>
        <fullName evidence="7">Uncharacterized protein</fullName>
    </submittedName>
</protein>
<organism evidence="6 7">
    <name type="scientific">Acrobeloides nanus</name>
    <dbReference type="NCBI Taxonomy" id="290746"/>
    <lineage>
        <taxon>Eukaryota</taxon>
        <taxon>Metazoa</taxon>
        <taxon>Ecdysozoa</taxon>
        <taxon>Nematoda</taxon>
        <taxon>Chromadorea</taxon>
        <taxon>Rhabditida</taxon>
        <taxon>Tylenchina</taxon>
        <taxon>Cephalobomorpha</taxon>
        <taxon>Cephaloboidea</taxon>
        <taxon>Cephalobidae</taxon>
        <taxon>Acrobeloides</taxon>
    </lineage>
</organism>
<dbReference type="Gene3D" id="1.10.418.10">
    <property type="entry name" value="Calponin-like domain"/>
    <property type="match status" value="2"/>
</dbReference>
<name>A0A914CB61_9BILA</name>
<feature type="compositionally biased region" description="Acidic residues" evidence="3">
    <location>
        <begin position="578"/>
        <end position="588"/>
    </location>
</feature>
<dbReference type="InterPro" id="IPR036872">
    <property type="entry name" value="CH_dom_sf"/>
</dbReference>
<dbReference type="InterPro" id="IPR001715">
    <property type="entry name" value="CH_dom"/>
</dbReference>
<feature type="domain" description="Protein kinase" evidence="4">
    <location>
        <begin position="208"/>
        <end position="530"/>
    </location>
</feature>
<dbReference type="CDD" id="cd21188">
    <property type="entry name" value="CH_PLEC-like_rpt1"/>
    <property type="match status" value="1"/>
</dbReference>
<evidence type="ECO:0000256" key="2">
    <source>
        <dbReference type="ARBA" id="ARBA00023203"/>
    </source>
</evidence>
<sequence>MTSFKRFDENRHHKTDKRDTIQKKTFTKWVNKHLTKTGRRVEDLFLDLRDGFNLIALLEALSAETLPKENGYTRFHRIQNVQYSLDFLKKKHIKLVNIRPEDIVEGNGKLTLGLIWTIILGFQVSMIKHRQRELQFAELAADAGCAKGHSTHAASSASAASSFDDSSASVVLTNNRQVPEVLQAGDELSARDALLQWAKKVTSGYPGVNVTNFTNSWRNGLVFNAILHRYRPNAVDWQRVSDQNFSNRERLRNAFDTADDEFGVAKLLDPEDVDLENPDENSIITYVSSLFNALPNLDALSKMGKGYVYPTSSILLDNSSALDDIKRHAKANKLILSDKVYELNDLDEDFKKISYIGKGSYEKLVCHLSVPLIDGLLHAKGKDILHRDIKPSNILLNYDGEVKLGDFGEATQDVQDLFSTCCGSIPYRPPERCVEENVEYDDRSDVWSLGITLAEALTNGKHYIDHRGNVPKNNILKIIHLIKTTTPEEILSRCPFSSVDSPMKEFLRDCIKELNTRSHINDLQNSSLYYLYSREREEGIRILSESVREILNEINEKDEANLKMEETDEVYVTASEMEETNDFDETNSEMEKTKSKEPNSSVNDIRNSSAELINYCKDQLSLQTGLKNKNGIINSLPTGSNLNESQNQPSTSNHISSQLNEETVNHTEKKTSLPKFGLTVFFMMVLSNDLNDIHPKTSKPKNENSAKLQETSFGYTKKIRMLPKFSIQKKMADDIGRKLSSCKSVVVGIEDCFKDFKEYDISDELSFQKLREMTFKNGCVFHFPKYYDVPDVLHGFIGSGTRSIAIEAKCVNISIKVAIKRLRSSDYTNFYKKNVSREIELYKTIRHKNIANLMDYYIVSSSLHDTKFYLVMEFGGLPLRAWILDRENCFNNPTGEKQFKYLLYQLLDGVDYLHQRDIIHGHLNPDNIMVDENFNLKITNLGVGHLLETKDVLIDTIITNLSYSAPEILR</sequence>
<dbReference type="GO" id="GO:0003779">
    <property type="term" value="F:actin binding"/>
    <property type="evidence" value="ECO:0007669"/>
    <property type="project" value="UniProtKB-KW"/>
</dbReference>
<keyword evidence="1" id="KW-0677">Repeat</keyword>
<evidence type="ECO:0000313" key="7">
    <source>
        <dbReference type="WBParaSite" id="ACRNAN_Path_738.g2795.t1"/>
    </source>
</evidence>
<dbReference type="SMART" id="SM00220">
    <property type="entry name" value="S_TKc"/>
    <property type="match status" value="1"/>
</dbReference>
<feature type="compositionally biased region" description="Polar residues" evidence="3">
    <location>
        <begin position="637"/>
        <end position="662"/>
    </location>
</feature>
<feature type="domain" description="Protein kinase" evidence="4">
    <location>
        <begin position="791"/>
        <end position="970"/>
    </location>
</feature>
<dbReference type="SUPFAM" id="SSF56112">
    <property type="entry name" value="Protein kinase-like (PK-like)"/>
    <property type="match status" value="2"/>
</dbReference>
<dbReference type="Proteomes" id="UP000887540">
    <property type="component" value="Unplaced"/>
</dbReference>
<dbReference type="PANTHER" id="PTHR11915">
    <property type="entry name" value="SPECTRIN/FILAMIN RELATED CYTOSKELETAL PROTEIN"/>
    <property type="match status" value="1"/>
</dbReference>
<evidence type="ECO:0000313" key="6">
    <source>
        <dbReference type="Proteomes" id="UP000887540"/>
    </source>
</evidence>
<dbReference type="AlphaFoldDB" id="A0A914CB61"/>
<dbReference type="Gene3D" id="1.10.510.10">
    <property type="entry name" value="Transferase(Phosphotransferase) domain 1"/>
    <property type="match status" value="2"/>
</dbReference>
<dbReference type="GO" id="GO:0004672">
    <property type="term" value="F:protein kinase activity"/>
    <property type="evidence" value="ECO:0007669"/>
    <property type="project" value="InterPro"/>
</dbReference>
<dbReference type="GO" id="GO:0005524">
    <property type="term" value="F:ATP binding"/>
    <property type="evidence" value="ECO:0007669"/>
    <property type="project" value="InterPro"/>
</dbReference>
<feature type="domain" description="Calponin-homology (CH)" evidence="5">
    <location>
        <begin position="20"/>
        <end position="123"/>
    </location>
</feature>
<proteinExistence type="predicted"/>
<dbReference type="SMART" id="SM00033">
    <property type="entry name" value="CH"/>
    <property type="match status" value="2"/>
</dbReference>
<accession>A0A914CB61</accession>
<dbReference type="InterPro" id="IPR001589">
    <property type="entry name" value="Actinin_actin-bd_CS"/>
</dbReference>
<feature type="region of interest" description="Disordered" evidence="3">
    <location>
        <begin position="578"/>
        <end position="603"/>
    </location>
</feature>
<dbReference type="FunFam" id="1.10.418.10:FF:000048">
    <property type="entry name" value="Short stop, isoform B"/>
    <property type="match status" value="1"/>
</dbReference>
<dbReference type="PROSITE" id="PS00020">
    <property type="entry name" value="ACTININ_2"/>
    <property type="match status" value="1"/>
</dbReference>
<dbReference type="Pfam" id="PF00069">
    <property type="entry name" value="Pkinase"/>
    <property type="match status" value="2"/>
</dbReference>
<dbReference type="Pfam" id="PF00307">
    <property type="entry name" value="CH"/>
    <property type="match status" value="2"/>
</dbReference>
<dbReference type="Gene3D" id="3.30.200.20">
    <property type="entry name" value="Phosphorylase Kinase, domain 1"/>
    <property type="match status" value="1"/>
</dbReference>
<evidence type="ECO:0000259" key="4">
    <source>
        <dbReference type="PROSITE" id="PS50011"/>
    </source>
</evidence>
<keyword evidence="2" id="KW-0009">Actin-binding</keyword>
<feature type="region of interest" description="Disordered" evidence="3">
    <location>
        <begin position="637"/>
        <end position="670"/>
    </location>
</feature>
<evidence type="ECO:0000259" key="5">
    <source>
        <dbReference type="PROSITE" id="PS50021"/>
    </source>
</evidence>
<dbReference type="PROSITE" id="PS50021">
    <property type="entry name" value="CH"/>
    <property type="match status" value="2"/>
</dbReference>
<dbReference type="InterPro" id="IPR000719">
    <property type="entry name" value="Prot_kinase_dom"/>
</dbReference>
<keyword evidence="6" id="KW-1185">Reference proteome</keyword>
<dbReference type="PROSITE" id="PS00019">
    <property type="entry name" value="ACTININ_1"/>
    <property type="match status" value="1"/>
</dbReference>
<dbReference type="PROSITE" id="PS50011">
    <property type="entry name" value="PROTEIN_KINASE_DOM"/>
    <property type="match status" value="2"/>
</dbReference>